<gene>
    <name evidence="1" type="ORF">MECH1_V1_2669</name>
</gene>
<protein>
    <submittedName>
        <fullName evidence="1">Citrate synthase (Si)</fullName>
        <ecNumber evidence="1">2.3.3.1</ecNumber>
    </submittedName>
</protein>
<keyword evidence="1" id="KW-0012">Acyltransferase</keyword>
<dbReference type="RefSeq" id="WP_348757964.1">
    <property type="nucleotide sequence ID" value="NZ_OZ026884.1"/>
</dbReference>
<accession>A0ABM9NLE0</accession>
<sequence>MNDPQELIHTRIWDEIPEPDNPFAAAVCRCAGYDVYGDLLGKARWIDYLYLLFKLERPTPPQATLLEGLAVALANPGPRDPAVHAAMSAGVGGSTRASALMAALAVGAGQRGGAREVAEAMAAWDRCGTQLEAWRQWFAEPPRDERADLWLSSAHPPGFDPYGRHCPRPVQQTLAVLAGCSPGPHLPWLQQVRPQLESLAGHPLAMTGVAAAALRDLAFTPEQGEMLFLLLRLPGAAAHALEQEQQGWRRFPFFNGVVQLENAPSCESPDTARLPHDHGT</sequence>
<dbReference type="EMBL" id="OZ026884">
    <property type="protein sequence ID" value="CAL1241445.1"/>
    <property type="molecule type" value="Genomic_DNA"/>
</dbReference>
<dbReference type="InterPro" id="IPR036969">
    <property type="entry name" value="Citrate_synthase_sf"/>
</dbReference>
<name>A0ABM9NLE0_9GAMM</name>
<dbReference type="CDD" id="cd06100">
    <property type="entry name" value="CCL_ACL-C"/>
    <property type="match status" value="1"/>
</dbReference>
<proteinExistence type="predicted"/>
<evidence type="ECO:0000313" key="2">
    <source>
        <dbReference type="Proteomes" id="UP001497493"/>
    </source>
</evidence>
<reference evidence="1 2" key="1">
    <citation type="submission" date="2024-04" db="EMBL/GenBank/DDBJ databases">
        <authorList>
            <person name="Cremers G."/>
        </authorList>
    </citation>
    <scope>NUCLEOTIDE SEQUENCE [LARGE SCALE GENOMIC DNA]</scope>
    <source>
        <strain evidence="1">MeCH1-AG</strain>
    </source>
</reference>
<dbReference type="GO" id="GO:0036440">
    <property type="term" value="F:citrate synthase activity"/>
    <property type="evidence" value="ECO:0007669"/>
    <property type="project" value="UniProtKB-EC"/>
</dbReference>
<dbReference type="EC" id="2.3.3.1" evidence="1"/>
<dbReference type="Proteomes" id="UP001497493">
    <property type="component" value="Chromosome"/>
</dbReference>
<keyword evidence="1" id="KW-0808">Transferase</keyword>
<evidence type="ECO:0000313" key="1">
    <source>
        <dbReference type="EMBL" id="CAL1241445.1"/>
    </source>
</evidence>
<keyword evidence="2" id="KW-1185">Reference proteome</keyword>
<organism evidence="1 2">
    <name type="scientific">Candidatus Methylocalor cossyra</name>
    <dbReference type="NCBI Taxonomy" id="3108543"/>
    <lineage>
        <taxon>Bacteria</taxon>
        <taxon>Pseudomonadati</taxon>
        <taxon>Pseudomonadota</taxon>
        <taxon>Gammaproteobacteria</taxon>
        <taxon>Methylococcales</taxon>
        <taxon>Methylococcaceae</taxon>
        <taxon>Candidatus Methylocalor</taxon>
    </lineage>
</organism>
<dbReference type="SUPFAM" id="SSF48256">
    <property type="entry name" value="Citrate synthase"/>
    <property type="match status" value="1"/>
</dbReference>